<keyword evidence="4" id="KW-0206">Cytoskeleton</keyword>
<dbReference type="Pfam" id="PF14892">
    <property type="entry name" value="PIRC1_2"/>
    <property type="match status" value="1"/>
</dbReference>
<feature type="region of interest" description="Disordered" evidence="7">
    <location>
        <begin position="102"/>
        <end position="130"/>
    </location>
</feature>
<evidence type="ECO:0000313" key="8">
    <source>
        <dbReference type="EMBL" id="KAJ3049431.1"/>
    </source>
</evidence>
<keyword evidence="3" id="KW-0963">Cytoplasm</keyword>
<proteinExistence type="inferred from homology"/>
<evidence type="ECO:0000256" key="6">
    <source>
        <dbReference type="ARBA" id="ARBA00038014"/>
    </source>
</evidence>
<evidence type="ECO:0000256" key="3">
    <source>
        <dbReference type="ARBA" id="ARBA00022490"/>
    </source>
</evidence>
<comment type="subcellular location">
    <subcellularLocation>
        <location evidence="1">Cell projection</location>
        <location evidence="1">Cilium</location>
    </subcellularLocation>
    <subcellularLocation>
        <location evidence="2">Cytoplasm</location>
        <location evidence="2">Cytoskeleton</location>
    </subcellularLocation>
</comment>
<protein>
    <submittedName>
        <fullName evidence="8">Uncharacterized protein</fullName>
    </submittedName>
</protein>
<comment type="similarity">
    <text evidence="6">Belongs to the PIERCE1 family.</text>
</comment>
<dbReference type="GO" id="GO:0005879">
    <property type="term" value="C:axonemal microtubule"/>
    <property type="evidence" value="ECO:0007669"/>
    <property type="project" value="InterPro"/>
</dbReference>
<keyword evidence="9" id="KW-1185">Reference proteome</keyword>
<gene>
    <name evidence="8" type="ORF">HK097_009572</name>
</gene>
<keyword evidence="5" id="KW-0966">Cell projection</keyword>
<dbReference type="Proteomes" id="UP001212841">
    <property type="component" value="Unassembled WGS sequence"/>
</dbReference>
<dbReference type="InterPro" id="IPR026507">
    <property type="entry name" value="PIRC1/2"/>
</dbReference>
<sequence>MIIPTTEVFAPLPLPPHSTPTVTHKLQHEVADLESSVRRTAERIQQTTETARQAQQFAEQQRRLAENGVKIMREMPRDDGVYVVHGKGGEVDGDGKQVAVQEQGAEAGVTREGKQAGSEDAANATGPSTRPKVDRFIKTSEVYRTKGELPRRFNEPGIWTHQTTHQHPLYTTTASQYGQYQPTVHEMPTTFHGQSARFSEHLNQAGPYRNHSLNTK</sequence>
<evidence type="ECO:0000256" key="7">
    <source>
        <dbReference type="SAM" id="MobiDB-lite"/>
    </source>
</evidence>
<evidence type="ECO:0000256" key="1">
    <source>
        <dbReference type="ARBA" id="ARBA00004138"/>
    </source>
</evidence>
<accession>A0AAD5SBH9</accession>
<reference evidence="8" key="1">
    <citation type="submission" date="2020-05" db="EMBL/GenBank/DDBJ databases">
        <title>Phylogenomic resolution of chytrid fungi.</title>
        <authorList>
            <person name="Stajich J.E."/>
            <person name="Amses K."/>
            <person name="Simmons R."/>
            <person name="Seto K."/>
            <person name="Myers J."/>
            <person name="Bonds A."/>
            <person name="Quandt C.A."/>
            <person name="Barry K."/>
            <person name="Liu P."/>
            <person name="Grigoriev I."/>
            <person name="Longcore J.E."/>
            <person name="James T.Y."/>
        </authorList>
    </citation>
    <scope>NUCLEOTIDE SEQUENCE</scope>
    <source>
        <strain evidence="8">JEL0318</strain>
    </source>
</reference>
<organism evidence="8 9">
    <name type="scientific">Rhizophlyctis rosea</name>
    <dbReference type="NCBI Taxonomy" id="64517"/>
    <lineage>
        <taxon>Eukaryota</taxon>
        <taxon>Fungi</taxon>
        <taxon>Fungi incertae sedis</taxon>
        <taxon>Chytridiomycota</taxon>
        <taxon>Chytridiomycota incertae sedis</taxon>
        <taxon>Chytridiomycetes</taxon>
        <taxon>Rhizophlyctidales</taxon>
        <taxon>Rhizophlyctidaceae</taxon>
        <taxon>Rhizophlyctis</taxon>
    </lineage>
</organism>
<evidence type="ECO:0000256" key="4">
    <source>
        <dbReference type="ARBA" id="ARBA00023212"/>
    </source>
</evidence>
<dbReference type="PANTHER" id="PTHR20899:SF1">
    <property type="entry name" value="PIERCER OF MICROTUBULE WALL 1 PROTEIN"/>
    <property type="match status" value="1"/>
</dbReference>
<dbReference type="GO" id="GO:0035082">
    <property type="term" value="P:axoneme assembly"/>
    <property type="evidence" value="ECO:0007669"/>
    <property type="project" value="InterPro"/>
</dbReference>
<dbReference type="AlphaFoldDB" id="A0AAD5SBH9"/>
<evidence type="ECO:0000256" key="5">
    <source>
        <dbReference type="ARBA" id="ARBA00023273"/>
    </source>
</evidence>
<dbReference type="EMBL" id="JADGJD010000645">
    <property type="protein sequence ID" value="KAJ3049431.1"/>
    <property type="molecule type" value="Genomic_DNA"/>
</dbReference>
<evidence type="ECO:0000256" key="2">
    <source>
        <dbReference type="ARBA" id="ARBA00004245"/>
    </source>
</evidence>
<evidence type="ECO:0000313" key="9">
    <source>
        <dbReference type="Proteomes" id="UP001212841"/>
    </source>
</evidence>
<comment type="caution">
    <text evidence="8">The sequence shown here is derived from an EMBL/GenBank/DDBJ whole genome shotgun (WGS) entry which is preliminary data.</text>
</comment>
<dbReference type="PANTHER" id="PTHR20899">
    <property type="entry name" value="PIERCE HOMOLOG"/>
    <property type="match status" value="1"/>
</dbReference>
<name>A0AAD5SBH9_9FUNG</name>